<reference evidence="2 3" key="1">
    <citation type="submission" date="2021-10" db="EMBL/GenBank/DDBJ databases">
        <title>Collection of gut derived symbiotic bacterial strains cultured from healthy donors.</title>
        <authorList>
            <person name="Lin H."/>
            <person name="Littmann E."/>
            <person name="Kohout C."/>
            <person name="Pamer E.G."/>
        </authorList>
    </citation>
    <scope>NUCLEOTIDE SEQUENCE [LARGE SCALE GENOMIC DNA]</scope>
    <source>
        <strain evidence="2 3">DFI.1.165</strain>
    </source>
</reference>
<dbReference type="Gene3D" id="3.20.100.30">
    <property type="entry name" value="VTC, catalytic tunnel domain"/>
    <property type="match status" value="1"/>
</dbReference>
<comment type="caution">
    <text evidence="2">The sequence shown here is derived from an EMBL/GenBank/DDBJ whole genome shotgun (WGS) entry which is preliminary data.</text>
</comment>
<evidence type="ECO:0000313" key="2">
    <source>
        <dbReference type="EMBL" id="MCB7387072.1"/>
    </source>
</evidence>
<dbReference type="EMBL" id="JAJCIS010000003">
    <property type="protein sequence ID" value="MCB7387072.1"/>
    <property type="molecule type" value="Genomic_DNA"/>
</dbReference>
<gene>
    <name evidence="2" type="ORF">LIZ65_07195</name>
</gene>
<protein>
    <submittedName>
        <fullName evidence="2">Polyphosphate polymerase domain-containing protein</fullName>
    </submittedName>
</protein>
<sequence>MRTVFRKEIKYVISRVEFLRLTKHLDVLMQRDTNGVNGTYIVRSQYYDSLGDRDLYDNLDGVMEKRKIRVRIYSPDDQYAKLEYKCKSNTDGKKYSLTITREEALLMEKRQYGFLLDYEEPLAKTLYVKLMQGGYMPKTIVEYKRTAYMHTVSDVRVTFDTDIRAGVVPYGIFAENLAYIPLIEGDRGVLEVKYNDFVPSTLKQIIQEINSLPEASSKYSKARSYI</sequence>
<dbReference type="InterPro" id="IPR042267">
    <property type="entry name" value="VTC_sf"/>
</dbReference>
<evidence type="ECO:0000313" key="3">
    <source>
        <dbReference type="Proteomes" id="UP001299546"/>
    </source>
</evidence>
<dbReference type="Pfam" id="PF09359">
    <property type="entry name" value="VTC"/>
    <property type="match status" value="1"/>
</dbReference>
<evidence type="ECO:0000259" key="1">
    <source>
        <dbReference type="Pfam" id="PF09359"/>
    </source>
</evidence>
<organism evidence="2 3">
    <name type="scientific">Bariatricus massiliensis</name>
    <dbReference type="NCBI Taxonomy" id="1745713"/>
    <lineage>
        <taxon>Bacteria</taxon>
        <taxon>Bacillati</taxon>
        <taxon>Bacillota</taxon>
        <taxon>Clostridia</taxon>
        <taxon>Lachnospirales</taxon>
        <taxon>Lachnospiraceae</taxon>
        <taxon>Bariatricus</taxon>
    </lineage>
</organism>
<keyword evidence="3" id="KW-1185">Reference proteome</keyword>
<accession>A0ABS8DF75</accession>
<dbReference type="Proteomes" id="UP001299546">
    <property type="component" value="Unassembled WGS sequence"/>
</dbReference>
<dbReference type="CDD" id="cd07750">
    <property type="entry name" value="PolyPPase_VTC_like"/>
    <property type="match status" value="1"/>
</dbReference>
<dbReference type="InterPro" id="IPR018966">
    <property type="entry name" value="VTC_domain"/>
</dbReference>
<name>A0ABS8DF75_9FIRM</name>
<dbReference type="RefSeq" id="WP_066733687.1">
    <property type="nucleotide sequence ID" value="NZ_JAJCIQ010000003.1"/>
</dbReference>
<feature type="domain" description="VTC" evidence="1">
    <location>
        <begin position="5"/>
        <end position="222"/>
    </location>
</feature>
<proteinExistence type="predicted"/>